<feature type="region of interest" description="Disordered" evidence="1">
    <location>
        <begin position="1"/>
        <end position="21"/>
    </location>
</feature>
<reference evidence="2" key="1">
    <citation type="submission" date="2024-06" db="UniProtKB">
        <authorList>
            <consortium name="Ensembl"/>
        </authorList>
    </citation>
    <scope>IDENTIFICATION</scope>
</reference>
<dbReference type="InParanoid" id="M3XN38"/>
<evidence type="ECO:0000313" key="2">
    <source>
        <dbReference type="Ensembl" id="ENSMPUP00000000488.1"/>
    </source>
</evidence>
<dbReference type="HOGENOM" id="CLU_2746705_0_0_1"/>
<accession>M3XN38</accession>
<dbReference type="AlphaFoldDB" id="M3XN38"/>
<evidence type="ECO:0000256" key="1">
    <source>
        <dbReference type="SAM" id="MobiDB-lite"/>
    </source>
</evidence>
<sequence>DRDPSKSLRRTQAAISSPQPQELLPRNITKGLQVLNNYDQWHVLRNYIHNWKPVSPTPLHSFCPSCTPVIL</sequence>
<name>M3XN38_MUSPF</name>
<protein>
    <submittedName>
        <fullName evidence="2">Uncharacterized protein</fullName>
    </submittedName>
</protein>
<dbReference type="EMBL" id="AEYP01103230">
    <property type="status" value="NOT_ANNOTATED_CDS"/>
    <property type="molecule type" value="Genomic_DNA"/>
</dbReference>
<proteinExistence type="predicted"/>
<dbReference type="Ensembl" id="ENSMPUT00000000499.1">
    <property type="protein sequence ID" value="ENSMPUP00000000488.1"/>
    <property type="gene ID" value="ENSMPUG00000000494.1"/>
</dbReference>
<organism evidence="2">
    <name type="scientific">Mustela putorius furo</name>
    <name type="common">European domestic ferret</name>
    <name type="synonym">Mustela furo</name>
    <dbReference type="NCBI Taxonomy" id="9669"/>
    <lineage>
        <taxon>Eukaryota</taxon>
        <taxon>Metazoa</taxon>
        <taxon>Chordata</taxon>
        <taxon>Craniata</taxon>
        <taxon>Vertebrata</taxon>
        <taxon>Euteleostomi</taxon>
        <taxon>Mammalia</taxon>
        <taxon>Eutheria</taxon>
        <taxon>Laurasiatheria</taxon>
        <taxon>Carnivora</taxon>
        <taxon>Caniformia</taxon>
        <taxon>Musteloidea</taxon>
        <taxon>Mustelidae</taxon>
        <taxon>Mustelinae</taxon>
        <taxon>Mustela</taxon>
    </lineage>
</organism>